<keyword evidence="2" id="KW-1185">Reference proteome</keyword>
<evidence type="ECO:0000256" key="1">
    <source>
        <dbReference type="SAM" id="MobiDB-lite"/>
    </source>
</evidence>
<evidence type="ECO:0000313" key="3">
    <source>
        <dbReference type="WBParaSite" id="Hba_10907"/>
    </source>
</evidence>
<reference evidence="3" key="1">
    <citation type="submission" date="2016-11" db="UniProtKB">
        <authorList>
            <consortium name="WormBaseParasite"/>
        </authorList>
    </citation>
    <scope>IDENTIFICATION</scope>
</reference>
<organism evidence="2 3">
    <name type="scientific">Heterorhabditis bacteriophora</name>
    <name type="common">Entomopathogenic nematode worm</name>
    <dbReference type="NCBI Taxonomy" id="37862"/>
    <lineage>
        <taxon>Eukaryota</taxon>
        <taxon>Metazoa</taxon>
        <taxon>Ecdysozoa</taxon>
        <taxon>Nematoda</taxon>
        <taxon>Chromadorea</taxon>
        <taxon>Rhabditida</taxon>
        <taxon>Rhabditina</taxon>
        <taxon>Rhabditomorpha</taxon>
        <taxon>Strongyloidea</taxon>
        <taxon>Heterorhabditidae</taxon>
        <taxon>Heterorhabditis</taxon>
    </lineage>
</organism>
<dbReference type="AlphaFoldDB" id="A0A1I7X0C8"/>
<sequence>MPKATVKSLIESTTSAGNRKATSTNTSVTTTTLEPATAIANIMTSTTSGVNRDIFTTPDSSNKSNIDYENIKANILEASTSIIEESSICPQGFYSINGLCVGQ</sequence>
<dbReference type="Proteomes" id="UP000095283">
    <property type="component" value="Unplaced"/>
</dbReference>
<evidence type="ECO:0000313" key="2">
    <source>
        <dbReference type="Proteomes" id="UP000095283"/>
    </source>
</evidence>
<dbReference type="WBParaSite" id="Hba_10907">
    <property type="protein sequence ID" value="Hba_10907"/>
    <property type="gene ID" value="Hba_10907"/>
</dbReference>
<accession>A0A1I7X0C8</accession>
<protein>
    <submittedName>
        <fullName evidence="3">Uncharacterized protein</fullName>
    </submittedName>
</protein>
<name>A0A1I7X0C8_HETBA</name>
<feature type="compositionally biased region" description="Polar residues" evidence="1">
    <location>
        <begin position="10"/>
        <end position="21"/>
    </location>
</feature>
<proteinExistence type="predicted"/>
<feature type="region of interest" description="Disordered" evidence="1">
    <location>
        <begin position="1"/>
        <end position="29"/>
    </location>
</feature>